<dbReference type="Pfam" id="PF01980">
    <property type="entry name" value="TrmO_N"/>
    <property type="match status" value="1"/>
</dbReference>
<dbReference type="InterPro" id="IPR023370">
    <property type="entry name" value="TrmO-like_N"/>
</dbReference>
<dbReference type="SUPFAM" id="SSF118196">
    <property type="entry name" value="YaeB-like"/>
    <property type="match status" value="1"/>
</dbReference>
<dbReference type="STRING" id="1121419.SAMN05443529_10259"/>
<keyword evidence="5" id="KW-0808">Transferase</keyword>
<organism evidence="5 6">
    <name type="scientific">Desulfosporosinus hippei DSM 8344</name>
    <dbReference type="NCBI Taxonomy" id="1121419"/>
    <lineage>
        <taxon>Bacteria</taxon>
        <taxon>Bacillati</taxon>
        <taxon>Bacillota</taxon>
        <taxon>Clostridia</taxon>
        <taxon>Eubacteriales</taxon>
        <taxon>Desulfitobacteriaceae</taxon>
        <taxon>Desulfosporosinus</taxon>
    </lineage>
</organism>
<proteinExistence type="inferred from homology"/>
<dbReference type="Gene3D" id="2.40.30.70">
    <property type="entry name" value="YaeB-like"/>
    <property type="match status" value="1"/>
</dbReference>
<keyword evidence="1" id="KW-0949">S-adenosyl-L-methionine</keyword>
<evidence type="ECO:0000256" key="1">
    <source>
        <dbReference type="ARBA" id="ARBA00022691"/>
    </source>
</evidence>
<dbReference type="InterPro" id="IPR036414">
    <property type="entry name" value="YaeB_N_sf"/>
</dbReference>
<feature type="domain" description="TsaA-like" evidence="4">
    <location>
        <begin position="5"/>
        <end position="137"/>
    </location>
</feature>
<protein>
    <submittedName>
        <fullName evidence="5">tRNA-Thr(GGU) m(6)t(6)A37 methyltransferase TsaA</fullName>
    </submittedName>
</protein>
<evidence type="ECO:0000259" key="4">
    <source>
        <dbReference type="PROSITE" id="PS51668"/>
    </source>
</evidence>
<name>A0A1G7T1B6_9FIRM</name>
<feature type="compositionally biased region" description="Basic residues" evidence="3">
    <location>
        <begin position="178"/>
        <end position="187"/>
    </location>
</feature>
<dbReference type="InterPro" id="IPR040372">
    <property type="entry name" value="YaeB-like"/>
</dbReference>
<evidence type="ECO:0000313" key="5">
    <source>
        <dbReference type="EMBL" id="SDG29117.1"/>
    </source>
</evidence>
<sequence>MTVTLQSIGTIHTPYFALNAPQQPIPNAPGDFWITLNPDYTRALETLQTFNYIYVLYHFNEVTPPIEMLTRSPWAPEIEIGLFASRSAKRPNPLGLSVVKLKEIRGNELIISGIDAYDGTPALDIKPYIGFLDSKEDANNGWLDALPDRKHTMAHALGLAHSHSHNHDHHHEHEPLRHAKKPHSHND</sequence>
<dbReference type="EMBL" id="FNCP01000002">
    <property type="protein sequence ID" value="SDG29117.1"/>
    <property type="molecule type" value="Genomic_DNA"/>
</dbReference>
<dbReference type="PROSITE" id="PS51668">
    <property type="entry name" value="TSAA_2"/>
    <property type="match status" value="1"/>
</dbReference>
<dbReference type="PANTHER" id="PTHR12818:SF0">
    <property type="entry name" value="TRNA (ADENINE(37)-N6)-METHYLTRANSFERASE"/>
    <property type="match status" value="1"/>
</dbReference>
<dbReference type="GO" id="GO:0008168">
    <property type="term" value="F:methyltransferase activity"/>
    <property type="evidence" value="ECO:0007669"/>
    <property type="project" value="UniProtKB-KW"/>
</dbReference>
<keyword evidence="6" id="KW-1185">Reference proteome</keyword>
<comment type="similarity">
    <text evidence="2">Belongs to the tRNA methyltransferase O family.</text>
</comment>
<dbReference type="CDD" id="cd09281">
    <property type="entry name" value="UPF0066"/>
    <property type="match status" value="1"/>
</dbReference>
<dbReference type="AlphaFoldDB" id="A0A1G7T1B6"/>
<dbReference type="GO" id="GO:0032259">
    <property type="term" value="P:methylation"/>
    <property type="evidence" value="ECO:0007669"/>
    <property type="project" value="UniProtKB-KW"/>
</dbReference>
<feature type="region of interest" description="Disordered" evidence="3">
    <location>
        <begin position="162"/>
        <end position="187"/>
    </location>
</feature>
<reference evidence="6" key="1">
    <citation type="submission" date="2016-10" db="EMBL/GenBank/DDBJ databases">
        <authorList>
            <person name="Varghese N."/>
            <person name="Submissions S."/>
        </authorList>
    </citation>
    <scope>NUCLEOTIDE SEQUENCE [LARGE SCALE GENOMIC DNA]</scope>
    <source>
        <strain evidence="6">DSM 8344</strain>
    </source>
</reference>
<accession>A0A1G7T1B6</accession>
<dbReference type="NCBIfam" id="TIGR00104">
    <property type="entry name" value="tRNA_TsaA"/>
    <property type="match status" value="1"/>
</dbReference>
<dbReference type="InterPro" id="IPR036413">
    <property type="entry name" value="YaeB-like_sf"/>
</dbReference>
<dbReference type="OrthoDB" id="9804309at2"/>
<keyword evidence="5" id="KW-0489">Methyltransferase</keyword>
<dbReference type="Proteomes" id="UP000198656">
    <property type="component" value="Unassembled WGS sequence"/>
</dbReference>
<evidence type="ECO:0000256" key="2">
    <source>
        <dbReference type="ARBA" id="ARBA00033753"/>
    </source>
</evidence>
<evidence type="ECO:0000313" key="6">
    <source>
        <dbReference type="Proteomes" id="UP000198656"/>
    </source>
</evidence>
<gene>
    <name evidence="5" type="ORF">SAMN05443529_10259</name>
</gene>
<dbReference type="PANTHER" id="PTHR12818">
    <property type="entry name" value="TRNA (ADENINE(37)-N6)-METHYLTRANSFERASE"/>
    <property type="match status" value="1"/>
</dbReference>
<dbReference type="RefSeq" id="WP_092329268.1">
    <property type="nucleotide sequence ID" value="NZ_FNCP01000002.1"/>
</dbReference>
<evidence type="ECO:0000256" key="3">
    <source>
        <dbReference type="SAM" id="MobiDB-lite"/>
    </source>
</evidence>